<organism evidence="10 11">
    <name type="scientific">Saezia sanguinis</name>
    <dbReference type="NCBI Taxonomy" id="1965230"/>
    <lineage>
        <taxon>Bacteria</taxon>
        <taxon>Pseudomonadati</taxon>
        <taxon>Pseudomonadota</taxon>
        <taxon>Betaproteobacteria</taxon>
        <taxon>Burkholderiales</taxon>
        <taxon>Saeziaceae</taxon>
        <taxon>Saezia</taxon>
    </lineage>
</organism>
<dbReference type="SUPFAM" id="SSF54534">
    <property type="entry name" value="FKBP-like"/>
    <property type="match status" value="1"/>
</dbReference>
<dbReference type="Gene3D" id="1.10.8.1040">
    <property type="match status" value="1"/>
</dbReference>
<evidence type="ECO:0000259" key="9">
    <source>
        <dbReference type="PROSITE" id="PS50198"/>
    </source>
</evidence>
<dbReference type="Pfam" id="PF00639">
    <property type="entry name" value="Rotamase"/>
    <property type="match status" value="1"/>
</dbReference>
<dbReference type="EMBL" id="PQSP01000001">
    <property type="protein sequence ID" value="RUS68024.1"/>
    <property type="molecule type" value="Genomic_DNA"/>
</dbReference>
<dbReference type="InterPro" id="IPR046357">
    <property type="entry name" value="PPIase_dom_sf"/>
</dbReference>
<evidence type="ECO:0000256" key="3">
    <source>
        <dbReference type="ARBA" id="ARBA00013194"/>
    </source>
</evidence>
<evidence type="ECO:0000256" key="1">
    <source>
        <dbReference type="ARBA" id="ARBA00000971"/>
    </source>
</evidence>
<comment type="catalytic activity">
    <reaction evidence="1">
        <text>[protein]-peptidylproline (omega=180) = [protein]-peptidylproline (omega=0)</text>
        <dbReference type="Rhea" id="RHEA:16237"/>
        <dbReference type="Rhea" id="RHEA-COMP:10747"/>
        <dbReference type="Rhea" id="RHEA-COMP:10748"/>
        <dbReference type="ChEBI" id="CHEBI:83833"/>
        <dbReference type="ChEBI" id="CHEBI:83834"/>
        <dbReference type="EC" id="5.2.1.8"/>
    </reaction>
</comment>
<keyword evidence="11" id="KW-1185">Reference proteome</keyword>
<gene>
    <name evidence="10" type="ORF">CUZ56_00507</name>
</gene>
<dbReference type="PANTHER" id="PTHR47245">
    <property type="entry name" value="PEPTIDYLPROLYL ISOMERASE"/>
    <property type="match status" value="1"/>
</dbReference>
<feature type="domain" description="PpiC" evidence="9">
    <location>
        <begin position="127"/>
        <end position="218"/>
    </location>
</feature>
<name>A0A433SH85_9BURK</name>
<dbReference type="Gene3D" id="3.10.50.40">
    <property type="match status" value="1"/>
</dbReference>
<feature type="chain" id="PRO_5019391244" description="peptidylprolyl isomerase" evidence="8">
    <location>
        <begin position="23"/>
        <end position="264"/>
    </location>
</feature>
<dbReference type="PROSITE" id="PS50198">
    <property type="entry name" value="PPIC_PPIASE_2"/>
    <property type="match status" value="1"/>
</dbReference>
<keyword evidence="4 8" id="KW-0732">Signal</keyword>
<dbReference type="Proteomes" id="UP000286947">
    <property type="component" value="Unassembled WGS sequence"/>
</dbReference>
<dbReference type="InterPro" id="IPR000297">
    <property type="entry name" value="PPIase_PpiC"/>
</dbReference>
<dbReference type="AlphaFoldDB" id="A0A433SH85"/>
<evidence type="ECO:0000256" key="6">
    <source>
        <dbReference type="ARBA" id="ARBA00023235"/>
    </source>
</evidence>
<dbReference type="OrthoDB" id="14196at2"/>
<evidence type="ECO:0000256" key="8">
    <source>
        <dbReference type="SAM" id="SignalP"/>
    </source>
</evidence>
<comment type="similarity">
    <text evidence="2">Belongs to the PpiC/parvulin rotamase family.</text>
</comment>
<dbReference type="InterPro" id="IPR050245">
    <property type="entry name" value="PrsA_foldase"/>
</dbReference>
<dbReference type="EC" id="5.2.1.8" evidence="3"/>
<dbReference type="PANTHER" id="PTHR47245:SF1">
    <property type="entry name" value="FOLDASE PROTEIN PRSA"/>
    <property type="match status" value="1"/>
</dbReference>
<evidence type="ECO:0000256" key="4">
    <source>
        <dbReference type="ARBA" id="ARBA00022729"/>
    </source>
</evidence>
<protein>
    <recommendedName>
        <fullName evidence="3">peptidylprolyl isomerase</fullName>
        <ecNumber evidence="3">5.2.1.8</ecNumber>
    </recommendedName>
</protein>
<comment type="caution">
    <text evidence="10">The sequence shown here is derived from an EMBL/GenBank/DDBJ whole genome shotgun (WGS) entry which is preliminary data.</text>
</comment>
<feature type="signal peptide" evidence="8">
    <location>
        <begin position="1"/>
        <end position="22"/>
    </location>
</feature>
<keyword evidence="6 7" id="KW-0413">Isomerase</keyword>
<proteinExistence type="inferred from homology"/>
<evidence type="ECO:0000313" key="11">
    <source>
        <dbReference type="Proteomes" id="UP000286947"/>
    </source>
</evidence>
<sequence length="264" mass="29577" precursor="true">MNMKKTALSILLAAAMVAPAMAQNIATVNGKPIPSARERVLVEQLQRANPGSTIDENQVKDNLITQEVLSQEAIKLGLDKTETYREQVEMMRRSLLIAALYENYVAKHPISDKDISAEYERMKTLMSTEYQARHILVATEEQAKDIINQINQGAKFADLATQYSLDKGTASEGGLLDWSPATTYVPQFAQALQDLKKGQLTAAPIQTQYGWHVIKLEDVRQNNAADFPALNDNIKAQLRDQMEQRGFLEYQEKLIQSADIKPVQ</sequence>
<evidence type="ECO:0000256" key="5">
    <source>
        <dbReference type="ARBA" id="ARBA00023110"/>
    </source>
</evidence>
<evidence type="ECO:0000256" key="2">
    <source>
        <dbReference type="ARBA" id="ARBA00007656"/>
    </source>
</evidence>
<dbReference type="GO" id="GO:0003755">
    <property type="term" value="F:peptidyl-prolyl cis-trans isomerase activity"/>
    <property type="evidence" value="ECO:0007669"/>
    <property type="project" value="UniProtKB-KW"/>
</dbReference>
<keyword evidence="5 7" id="KW-0697">Rotamase</keyword>
<accession>A0A433SH85</accession>
<evidence type="ECO:0000256" key="7">
    <source>
        <dbReference type="PROSITE-ProRule" id="PRU00278"/>
    </source>
</evidence>
<evidence type="ECO:0000313" key="10">
    <source>
        <dbReference type="EMBL" id="RUS68024.1"/>
    </source>
</evidence>
<reference evidence="10 11" key="1">
    <citation type="submission" date="2018-01" db="EMBL/GenBank/DDBJ databases">
        <title>Saezia sanguinis gen. nov., sp. nov., in the order Burkholderiales isolated from human blood.</title>
        <authorList>
            <person name="Medina-Pascual M.J."/>
            <person name="Valdezate S."/>
            <person name="Monzon S."/>
            <person name="Cuesta I."/>
            <person name="Carrasco G."/>
            <person name="Villalon P."/>
            <person name="Saez-Nieto J.A."/>
        </authorList>
    </citation>
    <scope>NUCLEOTIDE SEQUENCE [LARGE SCALE GENOMIC DNA]</scope>
    <source>
        <strain evidence="10 11">CNM695-12</strain>
    </source>
</reference>